<proteinExistence type="predicted"/>
<reference evidence="1" key="1">
    <citation type="submission" date="2021-01" db="EMBL/GenBank/DDBJ databases">
        <title>Description of Breznakiella homolactica.</title>
        <authorList>
            <person name="Song Y."/>
            <person name="Brune A."/>
        </authorList>
    </citation>
    <scope>NUCLEOTIDE SEQUENCE</scope>
    <source>
        <strain evidence="1">RmG30</strain>
    </source>
</reference>
<dbReference type="SUPFAM" id="SSF50044">
    <property type="entry name" value="SH3-domain"/>
    <property type="match status" value="2"/>
</dbReference>
<evidence type="ECO:0000313" key="1">
    <source>
        <dbReference type="EMBL" id="QQO10173.1"/>
    </source>
</evidence>
<accession>A0A7T8BCE5</accession>
<dbReference type="RefSeq" id="WP_215627477.1">
    <property type="nucleotide sequence ID" value="NZ_CP067089.2"/>
</dbReference>
<name>A0A7T8BCE5_9SPIR</name>
<evidence type="ECO:0008006" key="3">
    <source>
        <dbReference type="Google" id="ProtNLM"/>
    </source>
</evidence>
<dbReference type="InterPro" id="IPR014593">
    <property type="entry name" value="UCP034961_SH3_2"/>
</dbReference>
<dbReference type="InterPro" id="IPR036028">
    <property type="entry name" value="SH3-like_dom_sf"/>
</dbReference>
<dbReference type="Proteomes" id="UP000595917">
    <property type="component" value="Chromosome"/>
</dbReference>
<sequence>MEYIAVKPHRTEYPDPITVTAGEEIIPGEKSDENGNWPGWVFCTKLDGSNAGWLPAQIIRREGNTAAAAEDYSAAELNVDPGEILRGTRILNGWVWAEKKNAPGQGWVPLENLEPA</sequence>
<keyword evidence="2" id="KW-1185">Reference proteome</keyword>
<gene>
    <name evidence="1" type="ORF">JFL75_04425</name>
</gene>
<dbReference type="PIRSF" id="PIRSF034961">
    <property type="entry name" value="UCP034961_SH3_2"/>
    <property type="match status" value="1"/>
</dbReference>
<evidence type="ECO:0000313" key="2">
    <source>
        <dbReference type="Proteomes" id="UP000595917"/>
    </source>
</evidence>
<organism evidence="1 2">
    <name type="scientific">Breznakiella homolactica</name>
    <dbReference type="NCBI Taxonomy" id="2798577"/>
    <lineage>
        <taxon>Bacteria</taxon>
        <taxon>Pseudomonadati</taxon>
        <taxon>Spirochaetota</taxon>
        <taxon>Spirochaetia</taxon>
        <taxon>Spirochaetales</taxon>
        <taxon>Breznakiellaceae</taxon>
        <taxon>Breznakiella</taxon>
    </lineage>
</organism>
<dbReference type="KEGG" id="bhc:JFL75_04425"/>
<dbReference type="EMBL" id="CP067089">
    <property type="protein sequence ID" value="QQO10173.1"/>
    <property type="molecule type" value="Genomic_DNA"/>
</dbReference>
<protein>
    <recommendedName>
        <fullName evidence="3">Variant SH3 domain-containing protein</fullName>
    </recommendedName>
</protein>
<dbReference type="AlphaFoldDB" id="A0A7T8BCE5"/>